<organism evidence="7 8">
    <name type="scientific">Ancylostoma ceylanicum</name>
    <dbReference type="NCBI Taxonomy" id="53326"/>
    <lineage>
        <taxon>Eukaryota</taxon>
        <taxon>Metazoa</taxon>
        <taxon>Ecdysozoa</taxon>
        <taxon>Nematoda</taxon>
        <taxon>Chromadorea</taxon>
        <taxon>Rhabditida</taxon>
        <taxon>Rhabditina</taxon>
        <taxon>Rhabditomorpha</taxon>
        <taxon>Strongyloidea</taxon>
        <taxon>Ancylostomatidae</taxon>
        <taxon>Ancylostomatinae</taxon>
        <taxon>Ancylostoma</taxon>
    </lineage>
</organism>
<protein>
    <recommendedName>
        <fullName evidence="6">ABC transporter domain-containing protein</fullName>
    </recommendedName>
</protein>
<dbReference type="CDD" id="cd03263">
    <property type="entry name" value="ABC_subfamily_A"/>
    <property type="match status" value="1"/>
</dbReference>
<dbReference type="Pfam" id="PF00005">
    <property type="entry name" value="ABC_tran"/>
    <property type="match status" value="1"/>
</dbReference>
<feature type="domain" description="ABC transporter" evidence="6">
    <location>
        <begin position="540"/>
        <end position="763"/>
    </location>
</feature>
<dbReference type="EMBL" id="JARK01001554">
    <property type="protein sequence ID" value="EYB90567.1"/>
    <property type="molecule type" value="Genomic_DNA"/>
</dbReference>
<gene>
    <name evidence="7" type="primary">Acey_s0218.g2421</name>
    <name evidence="7" type="ORF">Y032_0218g2421</name>
</gene>
<feature type="transmembrane region" description="Helical" evidence="5">
    <location>
        <begin position="148"/>
        <end position="169"/>
    </location>
</feature>
<feature type="transmembrane region" description="Helical" evidence="5">
    <location>
        <begin position="311"/>
        <end position="335"/>
    </location>
</feature>
<dbReference type="STRING" id="53326.A0A016SJN7"/>
<proteinExistence type="predicted"/>
<keyword evidence="3 5" id="KW-1133">Transmembrane helix</keyword>
<reference evidence="8" key="1">
    <citation type="journal article" date="2015" name="Nat. Genet.">
        <title>The genome and transcriptome of the zoonotic hookworm Ancylostoma ceylanicum identify infection-specific gene families.</title>
        <authorList>
            <person name="Schwarz E.M."/>
            <person name="Hu Y."/>
            <person name="Antoshechkin I."/>
            <person name="Miller M.M."/>
            <person name="Sternberg P.W."/>
            <person name="Aroian R.V."/>
        </authorList>
    </citation>
    <scope>NUCLEOTIDE SEQUENCE</scope>
    <source>
        <strain evidence="8">HY135</strain>
    </source>
</reference>
<dbReference type="InterPro" id="IPR017871">
    <property type="entry name" value="ABC_transporter-like_CS"/>
</dbReference>
<dbReference type="InterPro" id="IPR013525">
    <property type="entry name" value="ABC2_TM"/>
</dbReference>
<dbReference type="AlphaFoldDB" id="A0A016SJN7"/>
<keyword evidence="2 5" id="KW-0812">Transmembrane</keyword>
<dbReference type="FunFam" id="3.40.50.300:FF:001598">
    <property type="entry name" value="ABC transporter ced-7"/>
    <property type="match status" value="1"/>
</dbReference>
<accession>A0A016SJN7</accession>
<dbReference type="GO" id="GO:0016020">
    <property type="term" value="C:membrane"/>
    <property type="evidence" value="ECO:0007669"/>
    <property type="project" value="UniProtKB-SubCell"/>
</dbReference>
<dbReference type="GO" id="GO:0005524">
    <property type="term" value="F:ATP binding"/>
    <property type="evidence" value="ECO:0007669"/>
    <property type="project" value="InterPro"/>
</dbReference>
<dbReference type="PROSITE" id="PS00211">
    <property type="entry name" value="ABC_TRANSPORTER_1"/>
    <property type="match status" value="1"/>
</dbReference>
<evidence type="ECO:0000256" key="2">
    <source>
        <dbReference type="ARBA" id="ARBA00022692"/>
    </source>
</evidence>
<feature type="transmembrane region" description="Helical" evidence="5">
    <location>
        <begin position="418"/>
        <end position="438"/>
    </location>
</feature>
<dbReference type="GO" id="GO:0005319">
    <property type="term" value="F:lipid transporter activity"/>
    <property type="evidence" value="ECO:0007669"/>
    <property type="project" value="TreeGrafter"/>
</dbReference>
<comment type="caution">
    <text evidence="7">The sequence shown here is derived from an EMBL/GenBank/DDBJ whole genome shotgun (WGS) entry which is preliminary data.</text>
</comment>
<dbReference type="Gene3D" id="3.40.50.300">
    <property type="entry name" value="P-loop containing nucleotide triphosphate hydrolases"/>
    <property type="match status" value="1"/>
</dbReference>
<dbReference type="SUPFAM" id="SSF52540">
    <property type="entry name" value="P-loop containing nucleoside triphosphate hydrolases"/>
    <property type="match status" value="1"/>
</dbReference>
<evidence type="ECO:0000313" key="7">
    <source>
        <dbReference type="EMBL" id="EYB90567.1"/>
    </source>
</evidence>
<evidence type="ECO:0000256" key="3">
    <source>
        <dbReference type="ARBA" id="ARBA00022989"/>
    </source>
</evidence>
<dbReference type="PANTHER" id="PTHR19229">
    <property type="entry name" value="ATP-BINDING CASSETTE TRANSPORTER SUBFAMILY A ABCA"/>
    <property type="match status" value="1"/>
</dbReference>
<comment type="subcellular location">
    <subcellularLocation>
        <location evidence="1">Membrane</location>
        <topology evidence="1">Multi-pass membrane protein</topology>
    </subcellularLocation>
</comment>
<dbReference type="PROSITE" id="PS50893">
    <property type="entry name" value="ABC_TRANSPORTER_2"/>
    <property type="match status" value="1"/>
</dbReference>
<evidence type="ECO:0000256" key="4">
    <source>
        <dbReference type="ARBA" id="ARBA00023136"/>
    </source>
</evidence>
<dbReference type="Pfam" id="PF12698">
    <property type="entry name" value="ABC2_membrane_3"/>
    <property type="match status" value="1"/>
</dbReference>
<dbReference type="PANTHER" id="PTHR19229:SF250">
    <property type="entry name" value="ABC TRANSPORTER DOMAIN-CONTAINING PROTEIN-RELATED"/>
    <property type="match status" value="1"/>
</dbReference>
<name>A0A016SJN7_9BILA</name>
<feature type="transmembrane region" description="Helical" evidence="5">
    <location>
        <begin position="390"/>
        <end position="412"/>
    </location>
</feature>
<dbReference type="InterPro" id="IPR027417">
    <property type="entry name" value="P-loop_NTPase"/>
</dbReference>
<keyword evidence="8" id="KW-1185">Reference proteome</keyword>
<dbReference type="GO" id="GO:0140359">
    <property type="term" value="F:ABC-type transporter activity"/>
    <property type="evidence" value="ECO:0007669"/>
    <property type="project" value="InterPro"/>
</dbReference>
<evidence type="ECO:0000259" key="6">
    <source>
        <dbReference type="PROSITE" id="PS50893"/>
    </source>
</evidence>
<feature type="transmembrane region" description="Helical" evidence="5">
    <location>
        <begin position="482"/>
        <end position="499"/>
    </location>
</feature>
<dbReference type="OrthoDB" id="10255969at2759"/>
<sequence length="850" mass="95684">MSAISIPLAGTYYKICSLGIGGSASHKWCKYVQIVNEHVEDAKTGELNGCQLRFELPRSQQERFPGLFAHLEDKKQSLRIESFGLSVNALEEAYLKVMRMGEVPSREADEDVFQDNSVLELQEGFFARIIQQLQYIWLKRIIEISHNISLIVNQILLPIALAILVGWTMRKKSVNIAKHHLEHHNVPDISLNRIKSGRVVVLDPSHNTEKRRLLEKVMKKYPHIQITHHRSSKWAEHWPKEFPWAVLGVIIRSQGAIANGSEAYYWLLPSYLYYKEQTLFHLISDVEYAAGKLQMHVSFTRMIADTASMTLMVLSPFLVFIAAVLMNSSFIPSLIEERVFHFKHQQFLAGLSPLLFWVATIIWDSGVIVVVAGIITLVMKIFKLAVTRMFMPLICAYCVAMLPMVYVLSLLIDTPGVAKSVSILYQIGSAALGFVMLFQGGKKKFTHAFPSFAVVMSFMKELFSTNIPKLSVTERETYESLLLHGVIFVVVLIVHELHFEKLLLKTVCKKTYIERSEVPDGADIIEERERVENNISDFALAVQDLTKYHGVTCAVKKTTYGIKEKDCFGLVGASGAGKTSTFDVITGLRSANSGTVFIGDEFVNRTQGIGYCPQFDAMLPRLSCRQNMMVIAALNGYKYPKKVVDEMLRFLDLTEHSSKAFSRCSGGQRRRVGIGVALMNPSKLAILDEPTAGIDPKTRHQIWSLLKKMRASGKAIVLSSHSMEECEALCSRIGILVRGRLVAIGASQTLKTRHADNFFLHMSMTSVTHKDLVVSTVLTTFPSGNLMTRREDALTLKFKIRQRKEDKVSTLYEKAQKMASSLPLKEFMLIQASLEDVLEILNEQYSGKAL</sequence>
<dbReference type="InterPro" id="IPR026082">
    <property type="entry name" value="ABCA"/>
</dbReference>
<evidence type="ECO:0000313" key="8">
    <source>
        <dbReference type="Proteomes" id="UP000024635"/>
    </source>
</evidence>
<evidence type="ECO:0000256" key="5">
    <source>
        <dbReference type="SAM" id="Phobius"/>
    </source>
</evidence>
<dbReference type="InterPro" id="IPR003439">
    <property type="entry name" value="ABC_transporter-like_ATP-bd"/>
</dbReference>
<evidence type="ECO:0000256" key="1">
    <source>
        <dbReference type="ARBA" id="ARBA00004141"/>
    </source>
</evidence>
<dbReference type="GO" id="GO:0016887">
    <property type="term" value="F:ATP hydrolysis activity"/>
    <property type="evidence" value="ECO:0007669"/>
    <property type="project" value="InterPro"/>
</dbReference>
<feature type="transmembrane region" description="Helical" evidence="5">
    <location>
        <begin position="355"/>
        <end position="378"/>
    </location>
</feature>
<dbReference type="Proteomes" id="UP000024635">
    <property type="component" value="Unassembled WGS sequence"/>
</dbReference>
<keyword evidence="4 5" id="KW-0472">Membrane</keyword>